<keyword evidence="1" id="KW-0472">Membrane</keyword>
<gene>
    <name evidence="2" type="ORF">C1880_09475</name>
</gene>
<dbReference type="OrthoDB" id="9991428at2"/>
<reference evidence="2 3" key="1">
    <citation type="journal article" date="2018" name="Elife">
        <title>Discovery and characterization of a prevalent human gut bacterial enzyme sufficient for the inactivation of a family of plant toxins.</title>
        <authorList>
            <person name="Koppel N."/>
            <person name="Bisanz J.E."/>
            <person name="Pandelia M.E."/>
            <person name="Turnbaugh P.J."/>
            <person name="Balskus E.P."/>
        </authorList>
    </citation>
    <scope>NUCLEOTIDE SEQUENCE [LARGE SCALE GENOMIC DNA]</scope>
    <source>
        <strain evidence="3">anaerobia AP69FAA</strain>
    </source>
</reference>
<feature type="transmembrane region" description="Helical" evidence="1">
    <location>
        <begin position="56"/>
        <end position="77"/>
    </location>
</feature>
<proteinExistence type="predicted"/>
<keyword evidence="1" id="KW-1133">Transmembrane helix</keyword>
<sequence length="108" mass="11513">MGRVKLHLVRYMGTYTILMFVSFLLWQAAGCPAGSLSVGVSAWDAAFAAGAAGNPLAFASDFLIEFSLVAYPLYCAIKGFCKRISGRNGGLHKAHGTLYRDAPSVSVH</sequence>
<organism evidence="2 3">
    <name type="scientific">Senegalimassilia anaerobia</name>
    <dbReference type="NCBI Taxonomy" id="1473216"/>
    <lineage>
        <taxon>Bacteria</taxon>
        <taxon>Bacillati</taxon>
        <taxon>Actinomycetota</taxon>
        <taxon>Coriobacteriia</taxon>
        <taxon>Coriobacteriales</taxon>
        <taxon>Coriobacteriaceae</taxon>
        <taxon>Senegalimassilia</taxon>
    </lineage>
</organism>
<comment type="caution">
    <text evidence="2">The sequence shown here is derived from an EMBL/GenBank/DDBJ whole genome shotgun (WGS) entry which is preliminary data.</text>
</comment>
<accession>A0A369L217</accession>
<evidence type="ECO:0000313" key="2">
    <source>
        <dbReference type="EMBL" id="RDB54311.1"/>
    </source>
</evidence>
<dbReference type="Proteomes" id="UP000253792">
    <property type="component" value="Unassembled WGS sequence"/>
</dbReference>
<dbReference type="EMBL" id="PPTP01000012">
    <property type="protein sequence ID" value="RDB54311.1"/>
    <property type="molecule type" value="Genomic_DNA"/>
</dbReference>
<feature type="transmembrane region" description="Helical" evidence="1">
    <location>
        <begin position="12"/>
        <end position="36"/>
    </location>
</feature>
<evidence type="ECO:0000256" key="1">
    <source>
        <dbReference type="SAM" id="Phobius"/>
    </source>
</evidence>
<evidence type="ECO:0000313" key="3">
    <source>
        <dbReference type="Proteomes" id="UP000253792"/>
    </source>
</evidence>
<name>A0A369L217_9ACTN</name>
<dbReference type="RefSeq" id="WP_114621254.1">
    <property type="nucleotide sequence ID" value="NZ_PPTP01000012.1"/>
</dbReference>
<dbReference type="AlphaFoldDB" id="A0A369L217"/>
<keyword evidence="1" id="KW-0812">Transmembrane</keyword>
<keyword evidence="3" id="KW-1185">Reference proteome</keyword>
<protein>
    <submittedName>
        <fullName evidence="2">Uncharacterized protein</fullName>
    </submittedName>
</protein>